<organism evidence="1 2">
    <name type="scientific">Cherax quadricarinatus</name>
    <name type="common">Australian red claw crayfish</name>
    <dbReference type="NCBI Taxonomy" id="27406"/>
    <lineage>
        <taxon>Eukaryota</taxon>
        <taxon>Metazoa</taxon>
        <taxon>Ecdysozoa</taxon>
        <taxon>Arthropoda</taxon>
        <taxon>Crustacea</taxon>
        <taxon>Multicrustacea</taxon>
        <taxon>Malacostraca</taxon>
        <taxon>Eumalacostraca</taxon>
        <taxon>Eucarida</taxon>
        <taxon>Decapoda</taxon>
        <taxon>Pleocyemata</taxon>
        <taxon>Astacidea</taxon>
        <taxon>Parastacoidea</taxon>
        <taxon>Parastacidae</taxon>
        <taxon>Cherax</taxon>
    </lineage>
</organism>
<protein>
    <submittedName>
        <fullName evidence="1">Uncharacterized protein</fullName>
    </submittedName>
</protein>
<evidence type="ECO:0000313" key="2">
    <source>
        <dbReference type="Proteomes" id="UP001445076"/>
    </source>
</evidence>
<dbReference type="Proteomes" id="UP001445076">
    <property type="component" value="Unassembled WGS sequence"/>
</dbReference>
<accession>A0AAW0VR07</accession>
<dbReference type="EMBL" id="JARKIK010002588">
    <property type="protein sequence ID" value="KAK8719266.1"/>
    <property type="molecule type" value="Genomic_DNA"/>
</dbReference>
<proteinExistence type="predicted"/>
<dbReference type="AlphaFoldDB" id="A0AAW0VR07"/>
<keyword evidence="2" id="KW-1185">Reference proteome</keyword>
<name>A0AAW0VR07_CHEQU</name>
<sequence length="100" mass="11693">MYYYTVLQHCTNVLQHSICTKTLYKYKRIFLLFALVFKNRFFLNFNYSITKLYLLMNCHTIHKNHKCCPSHSKKDILSGKIQPGSVPQNTSAISVVVEDT</sequence>
<gene>
    <name evidence="1" type="ORF">OTU49_014142</name>
</gene>
<evidence type="ECO:0000313" key="1">
    <source>
        <dbReference type="EMBL" id="KAK8719266.1"/>
    </source>
</evidence>
<comment type="caution">
    <text evidence="1">The sequence shown here is derived from an EMBL/GenBank/DDBJ whole genome shotgun (WGS) entry which is preliminary data.</text>
</comment>
<reference evidence="1 2" key="1">
    <citation type="journal article" date="2024" name="BMC Genomics">
        <title>Genome assembly of redclaw crayfish (Cherax quadricarinatus) provides insights into its immune adaptation and hypoxia tolerance.</title>
        <authorList>
            <person name="Liu Z."/>
            <person name="Zheng J."/>
            <person name="Li H."/>
            <person name="Fang K."/>
            <person name="Wang S."/>
            <person name="He J."/>
            <person name="Zhou D."/>
            <person name="Weng S."/>
            <person name="Chi M."/>
            <person name="Gu Z."/>
            <person name="He J."/>
            <person name="Li F."/>
            <person name="Wang M."/>
        </authorList>
    </citation>
    <scope>NUCLEOTIDE SEQUENCE [LARGE SCALE GENOMIC DNA]</scope>
    <source>
        <strain evidence="1">ZL_2023a</strain>
    </source>
</reference>